<keyword evidence="15" id="KW-0233">DNA recombination</keyword>
<keyword evidence="13" id="KW-0239">DNA-directed DNA polymerase</keyword>
<dbReference type="NCBIfam" id="TIGR02779">
    <property type="entry name" value="NHEJ_ligase_lig"/>
    <property type="match status" value="1"/>
</dbReference>
<dbReference type="NCBIfam" id="TIGR02778">
    <property type="entry name" value="ligD_pol"/>
    <property type="match status" value="1"/>
</dbReference>
<dbReference type="SUPFAM" id="SSF56091">
    <property type="entry name" value="DNA ligase/mRNA capping enzyme, catalytic domain"/>
    <property type="match status" value="1"/>
</dbReference>
<dbReference type="CDD" id="cd07906">
    <property type="entry name" value="Adenylation_DNA_ligase_LigD_LigC"/>
    <property type="match status" value="1"/>
</dbReference>
<dbReference type="GO" id="GO:0003910">
    <property type="term" value="F:DNA ligase (ATP) activity"/>
    <property type="evidence" value="ECO:0007669"/>
    <property type="project" value="UniProtKB-EC"/>
</dbReference>
<evidence type="ECO:0000256" key="14">
    <source>
        <dbReference type="ARBA" id="ARBA00023125"/>
    </source>
</evidence>
<dbReference type="Gene3D" id="3.30.1490.70">
    <property type="match status" value="1"/>
</dbReference>
<dbReference type="Pfam" id="PF21686">
    <property type="entry name" value="LigD_Prim-Pol"/>
    <property type="match status" value="1"/>
</dbReference>
<evidence type="ECO:0000256" key="18">
    <source>
        <dbReference type="ARBA" id="ARBA00023268"/>
    </source>
</evidence>
<dbReference type="NCBIfam" id="TIGR02776">
    <property type="entry name" value="NHEJ_ligase_prk"/>
    <property type="match status" value="1"/>
</dbReference>
<dbReference type="PROSITE" id="PS50160">
    <property type="entry name" value="DNA_LIGASE_A3"/>
    <property type="match status" value="1"/>
</dbReference>
<dbReference type="NCBIfam" id="TIGR02777">
    <property type="entry name" value="LigD_PE_dom"/>
    <property type="match status" value="1"/>
</dbReference>
<protein>
    <recommendedName>
        <fullName evidence="2">DNA ligase (ATP)</fullName>
        <ecNumber evidence="2">6.5.1.1</ecNumber>
    </recommendedName>
    <alternativeName>
        <fullName evidence="19">NHEJ DNA polymerase</fullName>
    </alternativeName>
</protein>
<organism evidence="23 24">
    <name type="scientific">Legionella dresdenensis</name>
    <dbReference type="NCBI Taxonomy" id="450200"/>
    <lineage>
        <taxon>Bacteria</taxon>
        <taxon>Pseudomonadati</taxon>
        <taxon>Pseudomonadota</taxon>
        <taxon>Gammaproteobacteria</taxon>
        <taxon>Legionellales</taxon>
        <taxon>Legionellaceae</taxon>
        <taxon>Legionella</taxon>
    </lineage>
</organism>
<dbReference type="CDD" id="cd04862">
    <property type="entry name" value="PaeLigD_Pol_like"/>
    <property type="match status" value="1"/>
</dbReference>
<dbReference type="EC" id="6.5.1.1" evidence="2"/>
<dbReference type="EMBL" id="JBHSAB010000006">
    <property type="protein sequence ID" value="MFC3908561.1"/>
    <property type="molecule type" value="Genomic_DNA"/>
</dbReference>
<dbReference type="SUPFAM" id="SSF50249">
    <property type="entry name" value="Nucleic acid-binding proteins"/>
    <property type="match status" value="1"/>
</dbReference>
<reference evidence="24" key="1">
    <citation type="journal article" date="2019" name="Int. J. Syst. Evol. Microbiol.">
        <title>The Global Catalogue of Microorganisms (GCM) 10K type strain sequencing project: providing services to taxonomists for standard genome sequencing and annotation.</title>
        <authorList>
            <consortium name="The Broad Institute Genomics Platform"/>
            <consortium name="The Broad Institute Genome Sequencing Center for Infectious Disease"/>
            <person name="Wu L."/>
            <person name="Ma J."/>
        </authorList>
    </citation>
    <scope>NUCLEOTIDE SEQUENCE [LARGE SCALE GENOMIC DNA]</scope>
    <source>
        <strain evidence="24">CCUG 59858</strain>
    </source>
</reference>
<evidence type="ECO:0000256" key="21">
    <source>
        <dbReference type="SAM" id="MobiDB-lite"/>
    </source>
</evidence>
<dbReference type="Pfam" id="PF13298">
    <property type="entry name" value="LigD_N"/>
    <property type="match status" value="1"/>
</dbReference>
<evidence type="ECO:0000256" key="12">
    <source>
        <dbReference type="ARBA" id="ARBA00022840"/>
    </source>
</evidence>
<evidence type="ECO:0000256" key="13">
    <source>
        <dbReference type="ARBA" id="ARBA00022932"/>
    </source>
</evidence>
<dbReference type="InterPro" id="IPR014143">
    <property type="entry name" value="NHEJ_ligase_prk"/>
</dbReference>
<keyword evidence="4" id="KW-0808">Transferase</keyword>
<evidence type="ECO:0000259" key="22">
    <source>
        <dbReference type="PROSITE" id="PS50160"/>
    </source>
</evidence>
<keyword evidence="9" id="KW-0227">DNA damage</keyword>
<feature type="domain" description="ATP-dependent DNA ligase family profile" evidence="22">
    <location>
        <begin position="318"/>
        <end position="409"/>
    </location>
</feature>
<dbReference type="Gene3D" id="2.40.50.140">
    <property type="entry name" value="Nucleic acid-binding proteins"/>
    <property type="match status" value="1"/>
</dbReference>
<dbReference type="Pfam" id="PF01068">
    <property type="entry name" value="DNA_ligase_A_M"/>
    <property type="match status" value="1"/>
</dbReference>
<dbReference type="InterPro" id="IPR014145">
    <property type="entry name" value="LigD_pol_dom"/>
</dbReference>
<keyword evidence="5" id="KW-0548">Nucleotidyltransferase</keyword>
<dbReference type="InterPro" id="IPR052171">
    <property type="entry name" value="NHEJ_LigD"/>
</dbReference>
<evidence type="ECO:0000256" key="11">
    <source>
        <dbReference type="ARBA" id="ARBA00022839"/>
    </source>
</evidence>
<evidence type="ECO:0000256" key="1">
    <source>
        <dbReference type="ARBA" id="ARBA00001936"/>
    </source>
</evidence>
<gene>
    <name evidence="23" type="primary">ligD</name>
    <name evidence="23" type="ORF">ACFORL_05660</name>
</gene>
<evidence type="ECO:0000313" key="24">
    <source>
        <dbReference type="Proteomes" id="UP001595758"/>
    </source>
</evidence>
<evidence type="ECO:0000256" key="7">
    <source>
        <dbReference type="ARBA" id="ARBA00022723"/>
    </source>
</evidence>
<accession>A0ABV8CEH5</accession>
<evidence type="ECO:0000256" key="3">
    <source>
        <dbReference type="ARBA" id="ARBA00022598"/>
    </source>
</evidence>
<keyword evidence="10" id="KW-0378">Hydrolase</keyword>
<dbReference type="InterPro" id="IPR033651">
    <property type="entry name" value="PaeLigD_Pol-like"/>
</dbReference>
<dbReference type="CDD" id="cd07971">
    <property type="entry name" value="OBF_DNA_ligase_LigD"/>
    <property type="match status" value="1"/>
</dbReference>
<evidence type="ECO:0000313" key="23">
    <source>
        <dbReference type="EMBL" id="MFC3908561.1"/>
    </source>
</evidence>
<evidence type="ECO:0000256" key="6">
    <source>
        <dbReference type="ARBA" id="ARBA00022722"/>
    </source>
</evidence>
<keyword evidence="18" id="KW-0511">Multifunctional enzyme</keyword>
<keyword evidence="24" id="KW-1185">Reference proteome</keyword>
<keyword evidence="6" id="KW-0540">Nuclease</keyword>
<evidence type="ECO:0000256" key="20">
    <source>
        <dbReference type="ARBA" id="ARBA00034003"/>
    </source>
</evidence>
<keyword evidence="17" id="KW-0464">Manganese</keyword>
<evidence type="ECO:0000256" key="2">
    <source>
        <dbReference type="ARBA" id="ARBA00012727"/>
    </source>
</evidence>
<evidence type="ECO:0000256" key="19">
    <source>
        <dbReference type="ARBA" id="ARBA00029943"/>
    </source>
</evidence>
<keyword evidence="3 23" id="KW-0436">Ligase</keyword>
<evidence type="ECO:0000256" key="16">
    <source>
        <dbReference type="ARBA" id="ARBA00023204"/>
    </source>
</evidence>
<dbReference type="Pfam" id="PF04679">
    <property type="entry name" value="DNA_ligase_A_C"/>
    <property type="match status" value="1"/>
</dbReference>
<comment type="catalytic activity">
    <reaction evidence="20">
        <text>ATP + (deoxyribonucleotide)n-3'-hydroxyl + 5'-phospho-(deoxyribonucleotide)m = (deoxyribonucleotide)n+m + AMP + diphosphate.</text>
        <dbReference type="EC" id="6.5.1.1"/>
    </reaction>
</comment>
<dbReference type="InterPro" id="IPR012340">
    <property type="entry name" value="NA-bd_OB-fold"/>
</dbReference>
<sequence length="831" mass="95942">MSLTEYHRKRDFKKTAEPKGKIASGNKHLFIIQKHAASHLHYDFRLELNGVLLSWAVPKGPCFDPTVKRLAMHVEDHPVEYGSFEGIIPKGEYGGGTVMLWDKGIWHPLDSDPAKAYQQGHLRFELEAHKLHGRWDLFRFKDDKHWFLVKHKDDYARPLADYDVTKAEPLSVLTEQTMDEIKANYQQVWTKDGATPKMPPKKGKQPRQKSVVPLPDDLKTAAFPKRISPQLATLVDKAPEGAEWLHEVKFDGYRILAFVENKQVTLKSRNHIDWTAEILSIATAIKKLAFKNVVFDGEVVLLDKDGKSDFQLLQNAIKANQSANFIYYIFDILYYDRYDLKRLPLIQRKEILRAVLPEKHPNLLYSDHIINGGDMLFHHSCELALEGIISKRINSPYETKRSKTWLKVKCVKRQEFVIGGYTNPQGNRDHFGSLYLGVWNDQDELEYVGNVGTGFTQESLEEIYQQLQQYSTSKNPFNITPPESRKAHWLKPVLVAEVEFTQWTDDNHLRHPSFKGLRLDKKAAGIKREKAKSLHDVEKKMKKSSVDFPITHPDKIIYPEDNYTKKDMLGYYDEVCDYILPFIQNRPLSLVRCPENYHECFFQRHYNATTPKALKSIDIESKGHIEPYIYLDNREGLLSLVQMGVLEIHPWGSLITSLETPDIIVIDLDPAPDVTWKTTVAAALDIKEELSQLKLTSFVKTTGGKGLHVVIPIKPEYDWDVIKNFTHVFVEYLEQKNPERYISKMAKAKRGGKIFVDYLRNQRSATSVSAYSSRSRKHAPVSVPLDWNELTNRRSDTAYTIKTLPKRLRALKNDPWGDFWKLKQVLPLKNI</sequence>
<dbReference type="InterPro" id="IPR012309">
    <property type="entry name" value="DNA_ligase_ATP-dep_C"/>
</dbReference>
<evidence type="ECO:0000256" key="9">
    <source>
        <dbReference type="ARBA" id="ARBA00022763"/>
    </source>
</evidence>
<name>A0ABV8CEH5_9GAMM</name>
<evidence type="ECO:0000256" key="10">
    <source>
        <dbReference type="ARBA" id="ARBA00022801"/>
    </source>
</evidence>
<evidence type="ECO:0000256" key="4">
    <source>
        <dbReference type="ARBA" id="ARBA00022679"/>
    </source>
</evidence>
<dbReference type="Proteomes" id="UP001595758">
    <property type="component" value="Unassembled WGS sequence"/>
</dbReference>
<dbReference type="PANTHER" id="PTHR42705:SF2">
    <property type="entry name" value="BIFUNCTIONAL NON-HOMOLOGOUS END JOINING PROTEIN LIGD"/>
    <property type="match status" value="1"/>
</dbReference>
<dbReference type="InterPro" id="IPR014146">
    <property type="entry name" value="LigD_ligase_dom"/>
</dbReference>
<comment type="caution">
    <text evidence="23">The sequence shown here is derived from an EMBL/GenBank/DDBJ whole genome shotgun (WGS) entry which is preliminary data.</text>
</comment>
<keyword evidence="14" id="KW-0238">DNA-binding</keyword>
<proteinExistence type="predicted"/>
<evidence type="ECO:0000256" key="8">
    <source>
        <dbReference type="ARBA" id="ARBA00022741"/>
    </source>
</evidence>
<dbReference type="Gene3D" id="3.90.920.10">
    <property type="entry name" value="DNA primase, PRIM domain"/>
    <property type="match status" value="1"/>
</dbReference>
<keyword evidence="12" id="KW-0067">ATP-binding</keyword>
<dbReference type="RefSeq" id="WP_382341960.1">
    <property type="nucleotide sequence ID" value="NZ_JBHSAB010000006.1"/>
</dbReference>
<dbReference type="NCBIfam" id="NF004628">
    <property type="entry name" value="PRK05972.1"/>
    <property type="match status" value="1"/>
</dbReference>
<dbReference type="Gene3D" id="3.30.470.30">
    <property type="entry name" value="DNA ligase/mRNA capping enzyme"/>
    <property type="match status" value="1"/>
</dbReference>
<feature type="region of interest" description="Disordered" evidence="21">
    <location>
        <begin position="191"/>
        <end position="211"/>
    </location>
</feature>
<keyword evidence="16" id="KW-0234">DNA repair</keyword>
<dbReference type="PANTHER" id="PTHR42705">
    <property type="entry name" value="BIFUNCTIONAL NON-HOMOLOGOUS END JOINING PROTEIN LIGD"/>
    <property type="match status" value="1"/>
</dbReference>
<evidence type="ECO:0000256" key="5">
    <source>
        <dbReference type="ARBA" id="ARBA00022695"/>
    </source>
</evidence>
<dbReference type="InterPro" id="IPR012310">
    <property type="entry name" value="DNA_ligase_ATP-dep_cent"/>
</dbReference>
<keyword evidence="11" id="KW-0269">Exonuclease</keyword>
<dbReference type="InterPro" id="IPR014144">
    <property type="entry name" value="LigD_PE_domain"/>
</dbReference>
<keyword evidence="8" id="KW-0547">Nucleotide-binding</keyword>
<comment type="cofactor">
    <cofactor evidence="1">
        <name>Mn(2+)</name>
        <dbReference type="ChEBI" id="CHEBI:29035"/>
    </cofactor>
</comment>
<evidence type="ECO:0000256" key="17">
    <source>
        <dbReference type="ARBA" id="ARBA00023211"/>
    </source>
</evidence>
<keyword evidence="7" id="KW-0479">Metal-binding</keyword>
<evidence type="ECO:0000256" key="15">
    <source>
        <dbReference type="ARBA" id="ARBA00023172"/>
    </source>
</evidence>